<dbReference type="Proteomes" id="UP000502608">
    <property type="component" value="Chromosome"/>
</dbReference>
<protein>
    <submittedName>
        <fullName evidence="2">Flagellar protein FlaG</fullName>
    </submittedName>
</protein>
<keyword evidence="2" id="KW-0966">Cell projection</keyword>
<organism evidence="2 3">
    <name type="scientific">Shewanella aestuarii</name>
    <dbReference type="NCBI Taxonomy" id="1028752"/>
    <lineage>
        <taxon>Bacteria</taxon>
        <taxon>Pseudomonadati</taxon>
        <taxon>Pseudomonadota</taxon>
        <taxon>Gammaproteobacteria</taxon>
        <taxon>Alteromonadales</taxon>
        <taxon>Shewanellaceae</taxon>
        <taxon>Shewanella</taxon>
    </lineage>
</organism>
<proteinExistence type="predicted"/>
<dbReference type="SUPFAM" id="SSF160214">
    <property type="entry name" value="FlaG-like"/>
    <property type="match status" value="1"/>
</dbReference>
<dbReference type="AlphaFoldDB" id="A0A6G9QJC6"/>
<name>A0A6G9QJC6_9GAMM</name>
<keyword evidence="3" id="KW-1185">Reference proteome</keyword>
<dbReference type="PANTHER" id="PTHR37166:SF1">
    <property type="entry name" value="PROTEIN FLAG"/>
    <property type="match status" value="1"/>
</dbReference>
<dbReference type="EMBL" id="CP050313">
    <property type="protein sequence ID" value="QIR13979.1"/>
    <property type="molecule type" value="Genomic_DNA"/>
</dbReference>
<dbReference type="Pfam" id="PF03646">
    <property type="entry name" value="FlaG"/>
    <property type="match status" value="1"/>
</dbReference>
<feature type="compositionally biased region" description="Polar residues" evidence="1">
    <location>
        <begin position="1"/>
        <end position="16"/>
    </location>
</feature>
<dbReference type="KEGG" id="saes:HBH39_05245"/>
<gene>
    <name evidence="2" type="ORF">HBH39_05245</name>
</gene>
<dbReference type="InterPro" id="IPR035924">
    <property type="entry name" value="FlaG-like_sf"/>
</dbReference>
<dbReference type="RefSeq" id="WP_167676249.1">
    <property type="nucleotide sequence ID" value="NZ_CP050313.1"/>
</dbReference>
<feature type="compositionally biased region" description="Basic and acidic residues" evidence="1">
    <location>
        <begin position="17"/>
        <end position="26"/>
    </location>
</feature>
<reference evidence="2 3" key="1">
    <citation type="submission" date="2020-03" db="EMBL/GenBank/DDBJ databases">
        <title>Complete genome sequence of Shewanella sp.</title>
        <authorList>
            <person name="Kim Y.-S."/>
            <person name="Kim S.-J."/>
            <person name="Jung H.-K."/>
            <person name="Kim K.-H."/>
        </authorList>
    </citation>
    <scope>NUCLEOTIDE SEQUENCE [LARGE SCALE GENOMIC DNA]</scope>
    <source>
        <strain evidence="2 3">PN3F2</strain>
    </source>
</reference>
<feature type="region of interest" description="Disordered" evidence="1">
    <location>
        <begin position="1"/>
        <end position="41"/>
    </location>
</feature>
<dbReference type="InterPro" id="IPR005186">
    <property type="entry name" value="FlaG"/>
</dbReference>
<evidence type="ECO:0000313" key="3">
    <source>
        <dbReference type="Proteomes" id="UP000502608"/>
    </source>
</evidence>
<dbReference type="Gene3D" id="3.30.160.170">
    <property type="entry name" value="FlaG-like"/>
    <property type="match status" value="1"/>
</dbReference>
<accession>A0A6G9QJC6</accession>
<evidence type="ECO:0000313" key="2">
    <source>
        <dbReference type="EMBL" id="QIR13979.1"/>
    </source>
</evidence>
<keyword evidence="2" id="KW-0969">Cilium</keyword>
<evidence type="ECO:0000256" key="1">
    <source>
        <dbReference type="SAM" id="MobiDB-lite"/>
    </source>
</evidence>
<sequence>MEIHHNSTASFLSQAEATKHGLHKEPLALSKESNEVTTLERTSTIQAVKETSESKENKDKQNDQELQQVAKDLTEMVSLMQKGLKFSVDEESGQQVIKVQDIASGDIIRQIPSEEALLLAEKLSEVSGILMKIEV</sequence>
<keyword evidence="2" id="KW-0282">Flagellum</keyword>
<dbReference type="PANTHER" id="PTHR37166">
    <property type="entry name" value="PROTEIN FLAG"/>
    <property type="match status" value="1"/>
</dbReference>